<dbReference type="InterPro" id="IPR023346">
    <property type="entry name" value="Lysozyme-like_dom_sf"/>
</dbReference>
<dbReference type="EMBL" id="FXAG01000015">
    <property type="protein sequence ID" value="SMF35354.1"/>
    <property type="molecule type" value="Genomic_DNA"/>
</dbReference>
<feature type="region of interest" description="Disordered" evidence="2">
    <location>
        <begin position="1"/>
        <end position="20"/>
    </location>
</feature>
<comment type="similarity">
    <text evidence="1">Belongs to the transglycosylase Slt family.</text>
</comment>
<evidence type="ECO:0000256" key="1">
    <source>
        <dbReference type="ARBA" id="ARBA00007734"/>
    </source>
</evidence>
<evidence type="ECO:0000256" key="2">
    <source>
        <dbReference type="SAM" id="MobiDB-lite"/>
    </source>
</evidence>
<dbReference type="Gene3D" id="1.10.530.10">
    <property type="match status" value="1"/>
</dbReference>
<proteinExistence type="inferred from homology"/>
<evidence type="ECO:0000313" key="5">
    <source>
        <dbReference type="Proteomes" id="UP000192920"/>
    </source>
</evidence>
<name>A0A1Y6C596_9NEIS</name>
<dbReference type="AlphaFoldDB" id="A0A1Y6C596"/>
<dbReference type="PANTHER" id="PTHR37423:SF2">
    <property type="entry name" value="MEMBRANE-BOUND LYTIC MUREIN TRANSGLYCOSYLASE C"/>
    <property type="match status" value="1"/>
</dbReference>
<dbReference type="Proteomes" id="UP000192920">
    <property type="component" value="Unassembled WGS sequence"/>
</dbReference>
<dbReference type="SUPFAM" id="SSF53955">
    <property type="entry name" value="Lysozyme-like"/>
    <property type="match status" value="1"/>
</dbReference>
<evidence type="ECO:0000259" key="3">
    <source>
        <dbReference type="Pfam" id="PF01464"/>
    </source>
</evidence>
<keyword evidence="5" id="KW-1185">Reference proteome</keyword>
<reference evidence="5" key="1">
    <citation type="submission" date="2017-04" db="EMBL/GenBank/DDBJ databases">
        <authorList>
            <person name="Varghese N."/>
            <person name="Submissions S."/>
        </authorList>
    </citation>
    <scope>NUCLEOTIDE SEQUENCE [LARGE SCALE GENOMIC DNA]</scope>
    <source>
        <strain evidence="5">DSM 22618</strain>
    </source>
</reference>
<gene>
    <name evidence="4" type="ORF">SAMN02745746_02702</name>
</gene>
<dbReference type="RefSeq" id="WP_234985987.1">
    <property type="nucleotide sequence ID" value="NZ_FXAG01000015.1"/>
</dbReference>
<accession>A0A1Y6C596</accession>
<dbReference type="InterPro" id="IPR008258">
    <property type="entry name" value="Transglycosylase_SLT_dom_1"/>
</dbReference>
<dbReference type="Pfam" id="PF01464">
    <property type="entry name" value="SLT"/>
    <property type="match status" value="1"/>
</dbReference>
<dbReference type="PANTHER" id="PTHR37423">
    <property type="entry name" value="SOLUBLE LYTIC MUREIN TRANSGLYCOSYLASE-RELATED"/>
    <property type="match status" value="1"/>
</dbReference>
<dbReference type="STRING" id="1123014.SAMN02745746_02702"/>
<organism evidence="4 5">
    <name type="scientific">Pseudogulbenkiania subflava DSM 22618</name>
    <dbReference type="NCBI Taxonomy" id="1123014"/>
    <lineage>
        <taxon>Bacteria</taxon>
        <taxon>Pseudomonadati</taxon>
        <taxon>Pseudomonadota</taxon>
        <taxon>Betaproteobacteria</taxon>
        <taxon>Neisseriales</taxon>
        <taxon>Chromobacteriaceae</taxon>
        <taxon>Pseudogulbenkiania</taxon>
    </lineage>
</organism>
<protein>
    <submittedName>
        <fullName evidence="4">Soluble lytic murein transglycosylase</fullName>
    </submittedName>
</protein>
<evidence type="ECO:0000313" key="4">
    <source>
        <dbReference type="EMBL" id="SMF35354.1"/>
    </source>
</evidence>
<feature type="domain" description="Transglycosylase SLT" evidence="3">
    <location>
        <begin position="119"/>
        <end position="211"/>
    </location>
</feature>
<sequence>MPAAARSAISPCRPRRTTPSRPFGALARWLRQGARREGRAALLALALCAAVPAWAGAQREEALSANVASAMRRSVNDANAPRLVFDDAREGQAWLAEMSRRLEKRIPDAWMRQRLLTAIQYEASRAGLDPQLVLGLIQVESGFKKYAISGAGARGLMQVMPFWVRHIGNSEHNLFELTTNLRYGCTILRHYLDLERGNLFRALGRYNGSLGRPEYPNLVLGAWRAHWQWQPPAALRTARLESGATQD</sequence>